<evidence type="ECO:0000256" key="2">
    <source>
        <dbReference type="SAM" id="Phobius"/>
    </source>
</evidence>
<feature type="region of interest" description="Disordered" evidence="1">
    <location>
        <begin position="64"/>
        <end position="88"/>
    </location>
</feature>
<dbReference type="EMBL" id="JACHLY010000002">
    <property type="protein sequence ID" value="MBB6001124.1"/>
    <property type="molecule type" value="Genomic_DNA"/>
</dbReference>
<comment type="caution">
    <text evidence="3">The sequence shown here is derived from an EMBL/GenBank/DDBJ whole genome shotgun (WGS) entry which is preliminary data.</text>
</comment>
<gene>
    <name evidence="3" type="ORF">HNR25_004953</name>
</gene>
<proteinExistence type="predicted"/>
<keyword evidence="2" id="KW-0812">Transmembrane</keyword>
<sequence length="139" mass="14392">MVHETDAAPTDPASPAHAADTGAAADVAASLRASRELGPEYDGAIATAIVERLDASVDERVGRRLAEAGVGPTRPDARSAPQKKGDHGWTPRMTMGLVAMCFLIPLSAICGGIMGAPGLVLVWVGTLLFYLVSVVGTRR</sequence>
<reference evidence="3 4" key="1">
    <citation type="submission" date="2020-08" db="EMBL/GenBank/DDBJ databases">
        <title>Sequencing the genomes of 1000 actinobacteria strains.</title>
        <authorList>
            <person name="Klenk H.-P."/>
        </authorList>
    </citation>
    <scope>NUCLEOTIDE SEQUENCE [LARGE SCALE GENOMIC DNA]</scope>
    <source>
        <strain evidence="3 4">DSM 44593</strain>
    </source>
</reference>
<dbReference type="AlphaFoldDB" id="A0A841EFQ4"/>
<accession>A0A841EFQ4</accession>
<evidence type="ECO:0000256" key="1">
    <source>
        <dbReference type="SAM" id="MobiDB-lite"/>
    </source>
</evidence>
<feature type="region of interest" description="Disordered" evidence="1">
    <location>
        <begin position="1"/>
        <end position="21"/>
    </location>
</feature>
<feature type="transmembrane region" description="Helical" evidence="2">
    <location>
        <begin position="93"/>
        <end position="114"/>
    </location>
</feature>
<name>A0A841EFQ4_9ACTN</name>
<evidence type="ECO:0000313" key="3">
    <source>
        <dbReference type="EMBL" id="MBB6001124.1"/>
    </source>
</evidence>
<dbReference type="RefSeq" id="WP_184640174.1">
    <property type="nucleotide sequence ID" value="NZ_BAABKT010000018.1"/>
</dbReference>
<feature type="transmembrane region" description="Helical" evidence="2">
    <location>
        <begin position="120"/>
        <end position="137"/>
    </location>
</feature>
<keyword evidence="2" id="KW-0472">Membrane</keyword>
<evidence type="ECO:0000313" key="4">
    <source>
        <dbReference type="Proteomes" id="UP000578077"/>
    </source>
</evidence>
<protein>
    <submittedName>
        <fullName evidence="3">Uncharacterized protein</fullName>
    </submittedName>
</protein>
<organism evidence="3 4">
    <name type="scientific">Streptomonospora salina</name>
    <dbReference type="NCBI Taxonomy" id="104205"/>
    <lineage>
        <taxon>Bacteria</taxon>
        <taxon>Bacillati</taxon>
        <taxon>Actinomycetota</taxon>
        <taxon>Actinomycetes</taxon>
        <taxon>Streptosporangiales</taxon>
        <taxon>Nocardiopsidaceae</taxon>
        <taxon>Streptomonospora</taxon>
    </lineage>
</organism>
<keyword evidence="4" id="KW-1185">Reference proteome</keyword>
<feature type="compositionally biased region" description="Low complexity" evidence="1">
    <location>
        <begin position="7"/>
        <end position="21"/>
    </location>
</feature>
<keyword evidence="2" id="KW-1133">Transmembrane helix</keyword>
<dbReference type="Proteomes" id="UP000578077">
    <property type="component" value="Unassembled WGS sequence"/>
</dbReference>